<feature type="region of interest" description="Disordered" evidence="1">
    <location>
        <begin position="1"/>
        <end position="103"/>
    </location>
</feature>
<evidence type="ECO:0000313" key="3">
    <source>
        <dbReference type="Proteomes" id="UP000055045"/>
    </source>
</evidence>
<keyword evidence="3" id="KW-1185">Reference proteome</keyword>
<organism evidence="2 3">
    <name type="scientific">Penicillium freii</name>
    <dbReference type="NCBI Taxonomy" id="48697"/>
    <lineage>
        <taxon>Eukaryota</taxon>
        <taxon>Fungi</taxon>
        <taxon>Dikarya</taxon>
        <taxon>Ascomycota</taxon>
        <taxon>Pezizomycotina</taxon>
        <taxon>Eurotiomycetes</taxon>
        <taxon>Eurotiomycetidae</taxon>
        <taxon>Eurotiales</taxon>
        <taxon>Aspergillaceae</taxon>
        <taxon>Penicillium</taxon>
    </lineage>
</organism>
<reference evidence="2 3" key="1">
    <citation type="submission" date="2015-10" db="EMBL/GenBank/DDBJ databases">
        <title>Genome sequencing of Penicillium freii.</title>
        <authorList>
            <person name="Nguyen H.D."/>
            <person name="Visagie C.M."/>
            <person name="Seifert K.A."/>
        </authorList>
    </citation>
    <scope>NUCLEOTIDE SEQUENCE [LARGE SCALE GENOMIC DNA]</scope>
    <source>
        <strain evidence="2 3">DAOM 242723</strain>
    </source>
</reference>
<gene>
    <name evidence="2" type="ORF">ACN42_g11128</name>
</gene>
<evidence type="ECO:0000256" key="1">
    <source>
        <dbReference type="SAM" id="MobiDB-lite"/>
    </source>
</evidence>
<accession>A0A101M8Q7</accession>
<dbReference type="Proteomes" id="UP000055045">
    <property type="component" value="Unassembled WGS sequence"/>
</dbReference>
<protein>
    <submittedName>
        <fullName evidence="2">Uncharacterized protein</fullName>
    </submittedName>
</protein>
<proteinExistence type="predicted"/>
<feature type="compositionally biased region" description="Polar residues" evidence="1">
    <location>
        <begin position="1"/>
        <end position="60"/>
    </location>
</feature>
<evidence type="ECO:0000313" key="2">
    <source>
        <dbReference type="EMBL" id="KUM56098.1"/>
    </source>
</evidence>
<comment type="caution">
    <text evidence="2">The sequence shown here is derived from an EMBL/GenBank/DDBJ whole genome shotgun (WGS) entry which is preliminary data.</text>
</comment>
<dbReference type="STRING" id="48697.A0A101M8Q7"/>
<dbReference type="EMBL" id="LLXE01000554">
    <property type="protein sequence ID" value="KUM56098.1"/>
    <property type="molecule type" value="Genomic_DNA"/>
</dbReference>
<sequence length="404" mass="44888">MASQTGLTNKEATMDSGTNKEATMNSGEPTSTRPKLAETSSYSHSPQHTDSPSNRLQVTEASPDKLLTTSRAGMPFHEIAPSPQGTNRRHDAVSDYSSASTHPKTTIATGSTILSELYSYDLDNSPHCVDLDDFSVPPDAKVLTAPSFRQLKEALNQLKDQLSSPNPPSSQFIYLQDTGKELFSKIKDDQELFPGVRVTISYLRREVLFKIMPRHQHDSIIGMFSQALAIQLFLMGLSGENAAFVSRPSPRTEGRSVAKEPDWWLSPVDIFDGMGGGAGFPTLALEVGVSESYSQLCKDAQWWYSNSDHLTKCVVIISTTRNPTWLVDVEVWSEGPHPNPHETRNRVDTSFRPTQRVTYRDGRIHGAPLVLNFESIFRRPRNQYEGDIVIGVQSLEAMCQQVRS</sequence>
<dbReference type="AlphaFoldDB" id="A0A101M8Q7"/>
<name>A0A101M8Q7_PENFR</name>